<dbReference type="SMART" id="SM00129">
    <property type="entry name" value="KISc"/>
    <property type="match status" value="1"/>
</dbReference>
<dbReference type="GO" id="GO:0051231">
    <property type="term" value="P:spindle elongation"/>
    <property type="evidence" value="ECO:0007669"/>
    <property type="project" value="TreeGrafter"/>
</dbReference>
<proteinExistence type="inferred from homology"/>
<keyword evidence="5" id="KW-0175">Coiled coil</keyword>
<dbReference type="GO" id="GO:0007052">
    <property type="term" value="P:mitotic spindle organization"/>
    <property type="evidence" value="ECO:0007669"/>
    <property type="project" value="TreeGrafter"/>
</dbReference>
<reference evidence="7 8" key="1">
    <citation type="submission" date="2019-03" db="EMBL/GenBank/DDBJ databases">
        <title>Single cell metagenomics reveals metabolic interactions within the superorganism composed of flagellate Streblomastix strix and complex community of Bacteroidetes bacteria on its surface.</title>
        <authorList>
            <person name="Treitli S.C."/>
            <person name="Kolisko M."/>
            <person name="Husnik F."/>
            <person name="Keeling P."/>
            <person name="Hampl V."/>
        </authorList>
    </citation>
    <scope>NUCLEOTIDE SEQUENCE [LARGE SCALE GENOMIC DNA]</scope>
    <source>
        <strain evidence="7">ST1C</strain>
    </source>
</reference>
<dbReference type="InterPro" id="IPR019821">
    <property type="entry name" value="Kinesin_motor_CS"/>
</dbReference>
<evidence type="ECO:0000313" key="8">
    <source>
        <dbReference type="Proteomes" id="UP000324800"/>
    </source>
</evidence>
<evidence type="ECO:0000313" key="7">
    <source>
        <dbReference type="EMBL" id="KAA6380279.1"/>
    </source>
</evidence>
<dbReference type="GO" id="GO:0005875">
    <property type="term" value="C:microtubule associated complex"/>
    <property type="evidence" value="ECO:0007669"/>
    <property type="project" value="TreeGrafter"/>
</dbReference>
<evidence type="ECO:0000256" key="3">
    <source>
        <dbReference type="PROSITE-ProRule" id="PRU00283"/>
    </source>
</evidence>
<evidence type="ECO:0000259" key="6">
    <source>
        <dbReference type="PROSITE" id="PS50067"/>
    </source>
</evidence>
<dbReference type="GO" id="GO:0005524">
    <property type="term" value="F:ATP binding"/>
    <property type="evidence" value="ECO:0007669"/>
    <property type="project" value="UniProtKB-UniRule"/>
</dbReference>
<dbReference type="Proteomes" id="UP000324800">
    <property type="component" value="Unassembled WGS sequence"/>
</dbReference>
<keyword evidence="3 4" id="KW-0505">Motor protein</keyword>
<keyword evidence="2 3" id="KW-0067">ATP-binding</keyword>
<evidence type="ECO:0000256" key="4">
    <source>
        <dbReference type="RuleBase" id="RU000394"/>
    </source>
</evidence>
<sequence>MDQQNLPAKLAPQQEAIRKVYGEETTQIEFFRDSGICEVIQDALFRGFSASIFAYGQTGTGKTFTISGPEPQTIEEIEQHRIYGLETDGILPQSASFIFDEINQHPELEFQINISFMELYNEQIYDLLVENRTPLQLRGARNNFYVDNLQQITCNSREDVISLLERGARNRHVSSHKLNLESSRSHAILTLKIQAKEKGDGDEFQPIGIGLQNESSQQQGSAMNQRIGFGRGGDLKGIGNTLQRQRMQQLSAKVIAGSLRRGKISFVDLAGSERLKLTGSENENKRETMSINKSLFTLGTVIKALSSHSLHIPYRDSKLTILLKDSLGGAARTIMIGCITPSVMFSSISLSTLQYAQQVQSIKNTPIRRMGADEASIQKMKEEIKVLRKEIEFWRSEAEKVTKGIQGGIPTTFRGGSLRGDNYLEEINDKDELRQIAQRMRVESSAAISTLHALREQLQNAHQELARIGFI</sequence>
<evidence type="ECO:0000256" key="1">
    <source>
        <dbReference type="ARBA" id="ARBA00022741"/>
    </source>
</evidence>
<dbReference type="Gene3D" id="3.40.850.10">
    <property type="entry name" value="Kinesin motor domain"/>
    <property type="match status" value="1"/>
</dbReference>
<dbReference type="GO" id="GO:0008017">
    <property type="term" value="F:microtubule binding"/>
    <property type="evidence" value="ECO:0007669"/>
    <property type="project" value="InterPro"/>
</dbReference>
<keyword evidence="1 3" id="KW-0547">Nucleotide-binding</keyword>
<name>A0A5J4VCP6_9EUKA</name>
<dbReference type="InterPro" id="IPR027417">
    <property type="entry name" value="P-loop_NTPase"/>
</dbReference>
<organism evidence="7 8">
    <name type="scientific">Streblomastix strix</name>
    <dbReference type="NCBI Taxonomy" id="222440"/>
    <lineage>
        <taxon>Eukaryota</taxon>
        <taxon>Metamonada</taxon>
        <taxon>Preaxostyla</taxon>
        <taxon>Oxymonadida</taxon>
        <taxon>Streblomastigidae</taxon>
        <taxon>Streblomastix</taxon>
    </lineage>
</organism>
<dbReference type="AlphaFoldDB" id="A0A5J4VCP6"/>
<comment type="caution">
    <text evidence="7">The sequence shown here is derived from an EMBL/GenBank/DDBJ whole genome shotgun (WGS) entry which is preliminary data.</text>
</comment>
<protein>
    <recommendedName>
        <fullName evidence="4">Kinesin-like protein</fullName>
    </recommendedName>
</protein>
<dbReference type="PANTHER" id="PTHR47969:SF33">
    <property type="entry name" value="KINESIN-LIKE PROTEIN"/>
    <property type="match status" value="1"/>
</dbReference>
<dbReference type="EMBL" id="SNRW01007998">
    <property type="protein sequence ID" value="KAA6380279.1"/>
    <property type="molecule type" value="Genomic_DNA"/>
</dbReference>
<evidence type="ECO:0000256" key="5">
    <source>
        <dbReference type="SAM" id="Coils"/>
    </source>
</evidence>
<feature type="binding site" evidence="3">
    <location>
        <begin position="56"/>
        <end position="63"/>
    </location>
    <ligand>
        <name>ATP</name>
        <dbReference type="ChEBI" id="CHEBI:30616"/>
    </ligand>
</feature>
<dbReference type="InterPro" id="IPR001752">
    <property type="entry name" value="Kinesin_motor_dom"/>
</dbReference>
<dbReference type="PANTHER" id="PTHR47969">
    <property type="entry name" value="CHROMOSOME-ASSOCIATED KINESIN KIF4A-RELATED"/>
    <property type="match status" value="1"/>
</dbReference>
<feature type="domain" description="Kinesin motor" evidence="6">
    <location>
        <begin position="1"/>
        <end position="362"/>
    </location>
</feature>
<comment type="similarity">
    <text evidence="3 4">Belongs to the TRAFAC class myosin-kinesin ATPase superfamily. Kinesin family.</text>
</comment>
<dbReference type="PRINTS" id="PR00380">
    <property type="entry name" value="KINESINHEAVY"/>
</dbReference>
<keyword evidence="4" id="KW-0493">Microtubule</keyword>
<dbReference type="SUPFAM" id="SSF52540">
    <property type="entry name" value="P-loop containing nucleoside triphosphate hydrolases"/>
    <property type="match status" value="1"/>
</dbReference>
<accession>A0A5J4VCP6</accession>
<dbReference type="GO" id="GO:0003777">
    <property type="term" value="F:microtubule motor activity"/>
    <property type="evidence" value="ECO:0007669"/>
    <property type="project" value="InterPro"/>
</dbReference>
<dbReference type="PROSITE" id="PS50067">
    <property type="entry name" value="KINESIN_MOTOR_2"/>
    <property type="match status" value="1"/>
</dbReference>
<dbReference type="GO" id="GO:0005874">
    <property type="term" value="C:microtubule"/>
    <property type="evidence" value="ECO:0007669"/>
    <property type="project" value="UniProtKB-KW"/>
</dbReference>
<evidence type="ECO:0000256" key="2">
    <source>
        <dbReference type="ARBA" id="ARBA00022840"/>
    </source>
</evidence>
<dbReference type="GO" id="GO:0007018">
    <property type="term" value="P:microtubule-based movement"/>
    <property type="evidence" value="ECO:0007669"/>
    <property type="project" value="InterPro"/>
</dbReference>
<dbReference type="InterPro" id="IPR027640">
    <property type="entry name" value="Kinesin-like_fam"/>
</dbReference>
<dbReference type="InterPro" id="IPR036961">
    <property type="entry name" value="Kinesin_motor_dom_sf"/>
</dbReference>
<dbReference type="PROSITE" id="PS00411">
    <property type="entry name" value="KINESIN_MOTOR_1"/>
    <property type="match status" value="1"/>
</dbReference>
<gene>
    <name evidence="7" type="ORF">EZS28_024193</name>
</gene>
<feature type="coiled-coil region" evidence="5">
    <location>
        <begin position="370"/>
        <end position="397"/>
    </location>
</feature>
<dbReference type="Pfam" id="PF00225">
    <property type="entry name" value="Kinesin"/>
    <property type="match status" value="2"/>
</dbReference>
<dbReference type="OrthoDB" id="3176171at2759"/>